<dbReference type="Pfam" id="PF01553">
    <property type="entry name" value="Acyltransferase"/>
    <property type="match status" value="1"/>
</dbReference>
<comment type="caution">
    <text evidence="4">The sequence shown here is derived from an EMBL/GenBank/DDBJ whole genome shotgun (WGS) entry which is preliminary data.</text>
</comment>
<dbReference type="PANTHER" id="PTHR10434">
    <property type="entry name" value="1-ACYL-SN-GLYCEROL-3-PHOSPHATE ACYLTRANSFERASE"/>
    <property type="match status" value="1"/>
</dbReference>
<protein>
    <submittedName>
        <fullName evidence="4">1-acyl-sn-glycerol-3-phosphate acyltransferase</fullName>
    </submittedName>
</protein>
<feature type="domain" description="Phospholipid/glycerol acyltransferase" evidence="3">
    <location>
        <begin position="66"/>
        <end position="189"/>
    </location>
</feature>
<organism evidence="4 5">
    <name type="scientific">Petrachloros mirabilis ULC683</name>
    <dbReference type="NCBI Taxonomy" id="2781853"/>
    <lineage>
        <taxon>Bacteria</taxon>
        <taxon>Bacillati</taxon>
        <taxon>Cyanobacteriota</taxon>
        <taxon>Cyanophyceae</taxon>
        <taxon>Synechococcales</taxon>
        <taxon>Petrachlorosaceae</taxon>
        <taxon>Petrachloros</taxon>
        <taxon>Petrachloros mirabilis</taxon>
    </lineage>
</organism>
<evidence type="ECO:0000313" key="4">
    <source>
        <dbReference type="EMBL" id="NCJ05503.1"/>
    </source>
</evidence>
<sequence>MVCQKQLIRLLRVFFVSKPPAPQAAPRISSWLTPILYCLGQTLVLPLYFRHIQVQGLEHFPSHGSVLIAPTHRSRWDALILPYAMGYPVTGRDLYFMVSANEMRGIQGWLIRRCGGFAIDPDSPSIRAMRASIELLRQSKALVIFPEGNIFREFQVQNLKPGLARIALQSQRHSLKVPVHILPVRIKYQPVIPRWGSEVTVSIGPVLNTLAYVDASGKQAADRLCTDLSETLNSLHADTVTTASTRDARISPASQPQG</sequence>
<dbReference type="GO" id="GO:0006654">
    <property type="term" value="P:phosphatidic acid biosynthetic process"/>
    <property type="evidence" value="ECO:0007669"/>
    <property type="project" value="TreeGrafter"/>
</dbReference>
<dbReference type="RefSeq" id="WP_161823979.1">
    <property type="nucleotide sequence ID" value="NZ_WVIC01000004.1"/>
</dbReference>
<gene>
    <name evidence="4" type="ORF">GS597_03025</name>
</gene>
<evidence type="ECO:0000313" key="5">
    <source>
        <dbReference type="Proteomes" id="UP000607397"/>
    </source>
</evidence>
<dbReference type="GO" id="GO:0003841">
    <property type="term" value="F:1-acylglycerol-3-phosphate O-acyltransferase activity"/>
    <property type="evidence" value="ECO:0007669"/>
    <property type="project" value="TreeGrafter"/>
</dbReference>
<keyword evidence="5" id="KW-1185">Reference proteome</keyword>
<evidence type="ECO:0000259" key="3">
    <source>
        <dbReference type="SMART" id="SM00563"/>
    </source>
</evidence>
<accession>A0A8K1ZWN8</accession>
<keyword evidence="2 4" id="KW-0012">Acyltransferase</keyword>
<dbReference type="EMBL" id="WVIC01000004">
    <property type="protein sequence ID" value="NCJ05503.1"/>
    <property type="molecule type" value="Genomic_DNA"/>
</dbReference>
<dbReference type="SMART" id="SM00563">
    <property type="entry name" value="PlsC"/>
    <property type="match status" value="1"/>
</dbReference>
<dbReference type="CDD" id="cd07989">
    <property type="entry name" value="LPLAT_AGPAT-like"/>
    <property type="match status" value="1"/>
</dbReference>
<name>A0A8K1ZWN8_9CYAN</name>
<evidence type="ECO:0000256" key="1">
    <source>
        <dbReference type="ARBA" id="ARBA00022679"/>
    </source>
</evidence>
<dbReference type="SUPFAM" id="SSF69593">
    <property type="entry name" value="Glycerol-3-phosphate (1)-acyltransferase"/>
    <property type="match status" value="1"/>
</dbReference>
<dbReference type="InterPro" id="IPR002123">
    <property type="entry name" value="Plipid/glycerol_acylTrfase"/>
</dbReference>
<dbReference type="AlphaFoldDB" id="A0A8K1ZWN8"/>
<reference evidence="4" key="1">
    <citation type="submission" date="2019-12" db="EMBL/GenBank/DDBJ databases">
        <title>High-Quality draft genome sequences of three cyanobacteria isolated from the limestone walls of the Old Cathedral of Coimbra.</title>
        <authorList>
            <person name="Tiago I."/>
            <person name="Soares F."/>
            <person name="Portugal A."/>
        </authorList>
    </citation>
    <scope>NUCLEOTIDE SEQUENCE [LARGE SCALE GENOMIC DNA]</scope>
    <source>
        <strain evidence="4">C</strain>
    </source>
</reference>
<evidence type="ECO:0000256" key="2">
    <source>
        <dbReference type="ARBA" id="ARBA00023315"/>
    </source>
</evidence>
<dbReference type="PANTHER" id="PTHR10434:SF11">
    <property type="entry name" value="1-ACYL-SN-GLYCEROL-3-PHOSPHATE ACYLTRANSFERASE"/>
    <property type="match status" value="1"/>
</dbReference>
<dbReference type="Proteomes" id="UP000607397">
    <property type="component" value="Unassembled WGS sequence"/>
</dbReference>
<keyword evidence="1" id="KW-0808">Transferase</keyword>
<proteinExistence type="predicted"/>
<dbReference type="GO" id="GO:0005886">
    <property type="term" value="C:plasma membrane"/>
    <property type="evidence" value="ECO:0007669"/>
    <property type="project" value="TreeGrafter"/>
</dbReference>